<dbReference type="Proteomes" id="UP000179769">
    <property type="component" value="Unassembled WGS sequence"/>
</dbReference>
<proteinExistence type="predicted"/>
<protein>
    <submittedName>
        <fullName evidence="1">Uncharacterized protein</fullName>
    </submittedName>
</protein>
<dbReference type="AlphaFoldDB" id="A0A1S1PPT0"/>
<name>A0A1S1PPT0_9ACTN</name>
<comment type="caution">
    <text evidence="1">The sequence shown here is derived from an EMBL/GenBank/DDBJ whole genome shotgun (WGS) entry which is preliminary data.</text>
</comment>
<reference evidence="2" key="1">
    <citation type="submission" date="2016-07" db="EMBL/GenBank/DDBJ databases">
        <title>Frankia sp. NRRL B-16219 Genome sequencing.</title>
        <authorList>
            <person name="Ghodhbane-Gtari F."/>
            <person name="Swanson E."/>
            <person name="Gueddou A."/>
            <person name="Louati M."/>
            <person name="Nouioui I."/>
            <person name="Hezbri K."/>
            <person name="Abebe-Akele F."/>
            <person name="Simpson S."/>
            <person name="Morris K."/>
            <person name="Thomas K."/>
            <person name="Gtari M."/>
            <person name="Tisa L.S."/>
        </authorList>
    </citation>
    <scope>NUCLEOTIDE SEQUENCE [LARGE SCALE GENOMIC DNA]</scope>
    <source>
        <strain evidence="2">NRRL B-16219</strain>
    </source>
</reference>
<evidence type="ECO:0000313" key="2">
    <source>
        <dbReference type="Proteomes" id="UP000179769"/>
    </source>
</evidence>
<organism evidence="1 2">
    <name type="scientific">Parafrankia soli</name>
    <dbReference type="NCBI Taxonomy" id="2599596"/>
    <lineage>
        <taxon>Bacteria</taxon>
        <taxon>Bacillati</taxon>
        <taxon>Actinomycetota</taxon>
        <taxon>Actinomycetes</taxon>
        <taxon>Frankiales</taxon>
        <taxon>Frankiaceae</taxon>
        <taxon>Parafrankia</taxon>
    </lineage>
</organism>
<keyword evidence="2" id="KW-1185">Reference proteome</keyword>
<dbReference type="OrthoDB" id="18488at1854"/>
<dbReference type="EMBL" id="MAXA01000240">
    <property type="protein sequence ID" value="OHV23251.1"/>
    <property type="molecule type" value="Genomic_DNA"/>
</dbReference>
<gene>
    <name evidence="1" type="ORF">BBK14_24325</name>
</gene>
<sequence>MSEYVDPKALHSGDVVSPLFNPQFRIVVDHIGLSTLGKALPKHNPDLPPSTPVRLIFGTEERFGTPDRILIDPADQVRRHRRADTR</sequence>
<dbReference type="RefSeq" id="WP_071065850.1">
    <property type="nucleotide sequence ID" value="NZ_MAXA01000240.1"/>
</dbReference>
<evidence type="ECO:0000313" key="1">
    <source>
        <dbReference type="EMBL" id="OHV23251.1"/>
    </source>
</evidence>
<accession>A0A1S1PPT0</accession>